<dbReference type="AlphaFoldDB" id="A0A1S1HBW3"/>
<dbReference type="Pfam" id="PF00132">
    <property type="entry name" value="Hexapep"/>
    <property type="match status" value="1"/>
</dbReference>
<keyword evidence="2 4" id="KW-0808">Transferase</keyword>
<protein>
    <recommendedName>
        <fullName evidence="4">Serine acetyltransferase</fullName>
        <ecNumber evidence="4">2.3.1.30</ecNumber>
    </recommendedName>
</protein>
<accession>A0A1S1HBW3</accession>
<comment type="similarity">
    <text evidence="1 4">Belongs to the transferase hexapeptide repeat family.</text>
</comment>
<evidence type="ECO:0000256" key="2">
    <source>
        <dbReference type="ARBA" id="ARBA00022679"/>
    </source>
</evidence>
<dbReference type="InterPro" id="IPR011004">
    <property type="entry name" value="Trimer_LpxA-like_sf"/>
</dbReference>
<reference evidence="5 6" key="1">
    <citation type="submission" date="2016-09" db="EMBL/GenBank/DDBJ databases">
        <title>Metabolic pathway, cell adaptation mechanisms and a novel monoxygenase revealed through proteogenomic-transcription analysis of a Sphingomonas haloaromaticamans strain degrading the fungicide ortho-phenylphenol.</title>
        <authorList>
            <person name="Perruchon C."/>
            <person name="Papadopoulou E.S."/>
            <person name="Rousidou C."/>
            <person name="Vasileiadis S."/>
            <person name="Tanou G."/>
            <person name="Amoutzias G."/>
            <person name="Molassiotis A."/>
            <person name="Karpouzas D.G."/>
        </authorList>
    </citation>
    <scope>NUCLEOTIDE SEQUENCE [LARGE SCALE GENOMIC DNA]</scope>
    <source>
        <strain evidence="5 6">P3</strain>
    </source>
</reference>
<dbReference type="CDD" id="cd03354">
    <property type="entry name" value="LbH_SAT"/>
    <property type="match status" value="1"/>
</dbReference>
<evidence type="ECO:0000256" key="3">
    <source>
        <dbReference type="ARBA" id="ARBA00023315"/>
    </source>
</evidence>
<dbReference type="EMBL" id="MIPT01000001">
    <property type="protein sequence ID" value="OHT19729.1"/>
    <property type="molecule type" value="Genomic_DNA"/>
</dbReference>
<dbReference type="GO" id="GO:0009001">
    <property type="term" value="F:serine O-acetyltransferase activity"/>
    <property type="evidence" value="ECO:0007669"/>
    <property type="project" value="UniProtKB-EC"/>
</dbReference>
<evidence type="ECO:0000313" key="5">
    <source>
        <dbReference type="EMBL" id="OHT19729.1"/>
    </source>
</evidence>
<organism evidence="5 6">
    <name type="scientific">Edaphosphingomonas haloaromaticamans</name>
    <dbReference type="NCBI Taxonomy" id="653954"/>
    <lineage>
        <taxon>Bacteria</taxon>
        <taxon>Pseudomonadati</taxon>
        <taxon>Pseudomonadota</taxon>
        <taxon>Alphaproteobacteria</taxon>
        <taxon>Sphingomonadales</taxon>
        <taxon>Rhizorhabdaceae</taxon>
        <taxon>Edaphosphingomonas</taxon>
    </lineage>
</organism>
<dbReference type="GO" id="GO:0006535">
    <property type="term" value="P:cysteine biosynthetic process from serine"/>
    <property type="evidence" value="ECO:0007669"/>
    <property type="project" value="InterPro"/>
</dbReference>
<dbReference type="InterPro" id="IPR045304">
    <property type="entry name" value="LbH_SAT"/>
</dbReference>
<dbReference type="Gene3D" id="2.160.10.10">
    <property type="entry name" value="Hexapeptide repeat proteins"/>
    <property type="match status" value="1"/>
</dbReference>
<sequence length="195" mass="21094">MKVRRVKGDIRSGDLARDEAGWRPDWSRERRRRWSWTPSRALIGSIRDYQRAAARHGPFAAIARRSAILRHRFWSVVTGADIPLNVSIGGGMLLPHPNGVVIHPEAEIGPNCCLFQQVTIGKRGPGGAPKLGCWVEAGAGARILGGVTIGDHALIGANAVVLSDVPPRTIMVGAPARPVGVRDEAELRGREQETL</sequence>
<keyword evidence="3 4" id="KW-0012">Acyltransferase</keyword>
<comment type="caution">
    <text evidence="5">The sequence shown here is derived from an EMBL/GenBank/DDBJ whole genome shotgun (WGS) entry which is preliminary data.</text>
</comment>
<dbReference type="EC" id="2.3.1.30" evidence="4"/>
<evidence type="ECO:0000313" key="6">
    <source>
        <dbReference type="Proteomes" id="UP000179467"/>
    </source>
</evidence>
<evidence type="ECO:0000256" key="4">
    <source>
        <dbReference type="PIRNR" id="PIRNR000441"/>
    </source>
</evidence>
<evidence type="ECO:0000256" key="1">
    <source>
        <dbReference type="ARBA" id="ARBA00007274"/>
    </source>
</evidence>
<dbReference type="InterPro" id="IPR001451">
    <property type="entry name" value="Hexapep"/>
</dbReference>
<dbReference type="GO" id="GO:0005737">
    <property type="term" value="C:cytoplasm"/>
    <property type="evidence" value="ECO:0007669"/>
    <property type="project" value="InterPro"/>
</dbReference>
<dbReference type="SUPFAM" id="SSF51161">
    <property type="entry name" value="Trimeric LpxA-like enzymes"/>
    <property type="match status" value="1"/>
</dbReference>
<dbReference type="PIRSF" id="PIRSF000441">
    <property type="entry name" value="CysE"/>
    <property type="match status" value="1"/>
</dbReference>
<keyword evidence="6" id="KW-1185">Reference proteome</keyword>
<dbReference type="InterPro" id="IPR005881">
    <property type="entry name" value="Ser_O-AcTrfase"/>
</dbReference>
<proteinExistence type="inferred from homology"/>
<name>A0A1S1HBW3_9SPHN</name>
<dbReference type="PANTHER" id="PTHR42811">
    <property type="entry name" value="SERINE ACETYLTRANSFERASE"/>
    <property type="match status" value="1"/>
</dbReference>
<comment type="catalytic activity">
    <reaction evidence="4">
        <text>L-serine + acetyl-CoA = O-acetyl-L-serine + CoA</text>
        <dbReference type="Rhea" id="RHEA:24560"/>
        <dbReference type="ChEBI" id="CHEBI:33384"/>
        <dbReference type="ChEBI" id="CHEBI:57287"/>
        <dbReference type="ChEBI" id="CHEBI:57288"/>
        <dbReference type="ChEBI" id="CHEBI:58340"/>
        <dbReference type="EC" id="2.3.1.30"/>
    </reaction>
</comment>
<gene>
    <name evidence="5" type="primary">cysE_2</name>
    <name evidence="5" type="ORF">BHE75_01717</name>
</gene>
<dbReference type="Proteomes" id="UP000179467">
    <property type="component" value="Unassembled WGS sequence"/>
</dbReference>